<evidence type="ECO:0000256" key="1">
    <source>
        <dbReference type="SAM" id="Coils"/>
    </source>
</evidence>
<dbReference type="EMBL" id="GDID01000497">
    <property type="protein sequence ID" value="JAP96109.1"/>
    <property type="molecule type" value="Transcribed_RNA"/>
</dbReference>
<feature type="coiled-coil region" evidence="1">
    <location>
        <begin position="205"/>
        <end position="277"/>
    </location>
</feature>
<feature type="non-terminal residue" evidence="2">
    <location>
        <position position="1"/>
    </location>
</feature>
<proteinExistence type="predicted"/>
<feature type="coiled-coil region" evidence="1">
    <location>
        <begin position="16"/>
        <end position="96"/>
    </location>
</feature>
<reference evidence="2" key="1">
    <citation type="submission" date="2015-07" db="EMBL/GenBank/DDBJ databases">
        <title>Adaptation to a free-living lifestyle via gene acquisitions in the diplomonad Trepomonas sp. PC1.</title>
        <authorList>
            <person name="Xu F."/>
            <person name="Jerlstrom-Hultqvist J."/>
            <person name="Kolisko M."/>
            <person name="Simpson A.G.B."/>
            <person name="Roger A.J."/>
            <person name="Svard S.G."/>
            <person name="Andersson J.O."/>
        </authorList>
    </citation>
    <scope>NUCLEOTIDE SEQUENCE</scope>
    <source>
        <strain evidence="2">PC1</strain>
    </source>
</reference>
<protein>
    <submittedName>
        <fullName evidence="2">Uncharacterized protein</fullName>
    </submittedName>
</protein>
<evidence type="ECO:0000313" key="2">
    <source>
        <dbReference type="EMBL" id="JAP96109.1"/>
    </source>
</evidence>
<keyword evidence="1" id="KW-0175">Coiled coil</keyword>
<accession>A0A146KLR7</accession>
<gene>
    <name evidence="2" type="ORF">TPC1_10668</name>
</gene>
<name>A0A146KLR7_9EUKA</name>
<sequence>KNVELDGLVQYLRQVVEQKDTKIADLESQVTKSQQQRTIMLAEQKQQMQLVLQEMQMQITTLTEQNKKYQADLYMSQSTKQENQLLKQQLNEVTADLYTIKMKHQEELQKTRQQVTLTKATLAHEFQLQLEAALSQKIAETVEQLPIQARQALGEKEVLKVQLNKQVEEIGELVDQITKMRARVREMQYEVESANEITASTGNKNQLLQRKNAQLQQQNSQLETDNKKYASKFDGIKQKYDTLLKQKEEIEQQETHLKQLQIQHEMLLKALQKACQRLGVDVNCFYNDPFQVTKVKTQLPSILKDKTRFIAADM</sequence>
<organism evidence="2">
    <name type="scientific">Trepomonas sp. PC1</name>
    <dbReference type="NCBI Taxonomy" id="1076344"/>
    <lineage>
        <taxon>Eukaryota</taxon>
        <taxon>Metamonada</taxon>
        <taxon>Diplomonadida</taxon>
        <taxon>Hexamitidae</taxon>
        <taxon>Hexamitinae</taxon>
        <taxon>Trepomonas</taxon>
    </lineage>
</organism>
<dbReference type="AlphaFoldDB" id="A0A146KLR7"/>